<dbReference type="AlphaFoldDB" id="A0A0C9VVS7"/>
<dbReference type="HOGENOM" id="CLU_1533540_0_0_1"/>
<protein>
    <submittedName>
        <fullName evidence="1">Uncharacterized protein</fullName>
    </submittedName>
</protein>
<reference evidence="1 2" key="1">
    <citation type="submission" date="2014-06" db="EMBL/GenBank/DDBJ databases">
        <title>Evolutionary Origins and Diversification of the Mycorrhizal Mutualists.</title>
        <authorList>
            <consortium name="DOE Joint Genome Institute"/>
            <consortium name="Mycorrhizal Genomics Consortium"/>
            <person name="Kohler A."/>
            <person name="Kuo A."/>
            <person name="Nagy L.G."/>
            <person name="Floudas D."/>
            <person name="Copeland A."/>
            <person name="Barry K.W."/>
            <person name="Cichocki N."/>
            <person name="Veneault-Fourrey C."/>
            <person name="LaButti K."/>
            <person name="Lindquist E.A."/>
            <person name="Lipzen A."/>
            <person name="Lundell T."/>
            <person name="Morin E."/>
            <person name="Murat C."/>
            <person name="Riley R."/>
            <person name="Ohm R."/>
            <person name="Sun H."/>
            <person name="Tunlid A."/>
            <person name="Henrissat B."/>
            <person name="Grigoriev I.V."/>
            <person name="Hibbett D.S."/>
            <person name="Martin F."/>
        </authorList>
    </citation>
    <scope>NUCLEOTIDE SEQUENCE [LARGE SCALE GENOMIC DNA]</scope>
    <source>
        <strain evidence="1 2">SS14</strain>
    </source>
</reference>
<sequence>MDYFMTRIGWIVYDSCRRSGGRDSDFDTTDLRRVRCAYLLHSQDGANWLADVEEGAMLRANIEEDIPGSTFPLPPILGDLEEDPCSCPQGIHPLTFSSRSHPISLPTSSSALNTLFSPTSAYTDTPSTSDPAYDFSGFATTTNTSVRSVETIKSPLKDENTGVTRTQRRGWEFHR</sequence>
<evidence type="ECO:0000313" key="1">
    <source>
        <dbReference type="EMBL" id="KIJ42805.1"/>
    </source>
</evidence>
<accession>A0A0C9VVS7</accession>
<dbReference type="EMBL" id="KN837127">
    <property type="protein sequence ID" value="KIJ42805.1"/>
    <property type="molecule type" value="Genomic_DNA"/>
</dbReference>
<gene>
    <name evidence="1" type="ORF">M422DRAFT_253898</name>
</gene>
<evidence type="ECO:0000313" key="2">
    <source>
        <dbReference type="Proteomes" id="UP000054279"/>
    </source>
</evidence>
<keyword evidence="2" id="KW-1185">Reference proteome</keyword>
<name>A0A0C9VVS7_SPHS4</name>
<dbReference type="Proteomes" id="UP000054279">
    <property type="component" value="Unassembled WGS sequence"/>
</dbReference>
<organism evidence="1 2">
    <name type="scientific">Sphaerobolus stellatus (strain SS14)</name>
    <dbReference type="NCBI Taxonomy" id="990650"/>
    <lineage>
        <taxon>Eukaryota</taxon>
        <taxon>Fungi</taxon>
        <taxon>Dikarya</taxon>
        <taxon>Basidiomycota</taxon>
        <taxon>Agaricomycotina</taxon>
        <taxon>Agaricomycetes</taxon>
        <taxon>Phallomycetidae</taxon>
        <taxon>Geastrales</taxon>
        <taxon>Sphaerobolaceae</taxon>
        <taxon>Sphaerobolus</taxon>
    </lineage>
</organism>
<proteinExistence type="predicted"/>